<dbReference type="SUPFAM" id="SSF53067">
    <property type="entry name" value="Actin-like ATPase domain"/>
    <property type="match status" value="1"/>
</dbReference>
<dbReference type="GO" id="GO:0005829">
    <property type="term" value="C:cytosol"/>
    <property type="evidence" value="ECO:0007669"/>
    <property type="project" value="TreeGrafter"/>
</dbReference>
<feature type="domain" description="Hydantoinase A/oxoprolinase" evidence="1">
    <location>
        <begin position="182"/>
        <end position="462"/>
    </location>
</feature>
<sequence>MIIGLDVGGTHTDVVLVGEEGLNNTVKVPTDRDNLFASVLNGLEEVSRGIPPEKIRRIVLSTTLTTNAIAENKINPVALVVSSGPGINPDFFRIGNYYYRVSGSIDHRGREIQPIDPSEVEAVAAKIRSEGLKAVGVVGKFSIRNPSHENQIVKIVKNSSTSCIDYILAGHRVSGNLNFPRRIATVYINAAVHAIHRDFFRAVVESLKAKGLKTPIYILKADGGTMSLKASLKFPGQTILSGPASSVMGAVPYANAETESVVLDIGGTTTDIAVLVKGVPLLEPLGIELGGYKTLIRALRTRSIPVGGDSQVNVVGGRIIIGPERKGPAMAFGGPVPTPTDALVFMGLMQQGNKLRAEEAVKSVADKLNISPSEAAASIYDAFCRAIVLAVNEMIEDINSRPFYTVHEYFEDYRIRPREILALGGPAPFVADGISSRSGLPVRVVPVCDVANALGAALARTTCEVTLFVDTERGVASAPEEGFYKPVDSRFSLDDARKLAFSVLKTKALSEGAREGDLEMEVVEEQQFNMVRGFYTTGRNIRVKVQVKPGLMEYYRMITEKISSTHRIYGVGI</sequence>
<dbReference type="GO" id="GO:0017168">
    <property type="term" value="F:5-oxoprolinase (ATP-hydrolyzing) activity"/>
    <property type="evidence" value="ECO:0007669"/>
    <property type="project" value="TreeGrafter"/>
</dbReference>
<evidence type="ECO:0000259" key="1">
    <source>
        <dbReference type="Pfam" id="PF01968"/>
    </source>
</evidence>
<name>A0A1I4UA17_9BACT</name>
<dbReference type="Proteomes" id="UP000199611">
    <property type="component" value="Unassembled WGS sequence"/>
</dbReference>
<keyword evidence="4" id="KW-1185">Reference proteome</keyword>
<evidence type="ECO:0000313" key="3">
    <source>
        <dbReference type="EMBL" id="SFM85650.1"/>
    </source>
</evidence>
<dbReference type="InterPro" id="IPR008040">
    <property type="entry name" value="Hydant_A_N"/>
</dbReference>
<evidence type="ECO:0000313" key="4">
    <source>
        <dbReference type="Proteomes" id="UP000199611"/>
    </source>
</evidence>
<dbReference type="PANTHER" id="PTHR11365">
    <property type="entry name" value="5-OXOPROLINASE RELATED"/>
    <property type="match status" value="1"/>
</dbReference>
<dbReference type="InterPro" id="IPR045079">
    <property type="entry name" value="Oxoprolinase-like"/>
</dbReference>
<accession>A0A1I4UA17</accession>
<dbReference type="STRING" id="39841.SAMN05660836_01728"/>
<reference evidence="3 4" key="1">
    <citation type="submission" date="2016-10" db="EMBL/GenBank/DDBJ databases">
        <authorList>
            <person name="de Groot N.N."/>
        </authorList>
    </citation>
    <scope>NUCLEOTIDE SEQUENCE [LARGE SCALE GENOMIC DNA]</scope>
    <source>
        <strain evidence="3 4">DSM 9990</strain>
    </source>
</reference>
<dbReference type="InterPro" id="IPR002821">
    <property type="entry name" value="Hydantoinase_A"/>
</dbReference>
<feature type="domain" description="Hydantoinase/oxoprolinase N-terminal" evidence="2">
    <location>
        <begin position="3"/>
        <end position="158"/>
    </location>
</feature>
<gene>
    <name evidence="3" type="ORF">SAMN05660836_01728</name>
</gene>
<dbReference type="PANTHER" id="PTHR11365:SF2">
    <property type="entry name" value="5-OXOPROLINASE"/>
    <property type="match status" value="1"/>
</dbReference>
<dbReference type="Pfam" id="PF01968">
    <property type="entry name" value="Hydantoinase_A"/>
    <property type="match status" value="1"/>
</dbReference>
<dbReference type="EMBL" id="FOUU01000005">
    <property type="protein sequence ID" value="SFM85650.1"/>
    <property type="molecule type" value="Genomic_DNA"/>
</dbReference>
<evidence type="ECO:0000259" key="2">
    <source>
        <dbReference type="Pfam" id="PF05378"/>
    </source>
</evidence>
<dbReference type="Pfam" id="PF05378">
    <property type="entry name" value="Hydant_A_N"/>
    <property type="match status" value="1"/>
</dbReference>
<proteinExistence type="predicted"/>
<dbReference type="GO" id="GO:0006749">
    <property type="term" value="P:glutathione metabolic process"/>
    <property type="evidence" value="ECO:0007669"/>
    <property type="project" value="TreeGrafter"/>
</dbReference>
<dbReference type="OrthoDB" id="9814788at2"/>
<dbReference type="RefSeq" id="WP_093395037.1">
    <property type="nucleotide sequence ID" value="NZ_FOUU01000005.1"/>
</dbReference>
<organism evidence="3 4">
    <name type="scientific">Thermodesulforhabdus norvegica</name>
    <dbReference type="NCBI Taxonomy" id="39841"/>
    <lineage>
        <taxon>Bacteria</taxon>
        <taxon>Pseudomonadati</taxon>
        <taxon>Thermodesulfobacteriota</taxon>
        <taxon>Syntrophobacteria</taxon>
        <taxon>Syntrophobacterales</taxon>
        <taxon>Thermodesulforhabdaceae</taxon>
        <taxon>Thermodesulforhabdus</taxon>
    </lineage>
</organism>
<dbReference type="AlphaFoldDB" id="A0A1I4UA17"/>
<dbReference type="InterPro" id="IPR043129">
    <property type="entry name" value="ATPase_NBD"/>
</dbReference>
<protein>
    <submittedName>
        <fullName evidence="3">N-methylhydantoinase A/oxoprolinase/acetone carboxylase, beta subunit</fullName>
    </submittedName>
</protein>